<evidence type="ECO:0000256" key="4">
    <source>
        <dbReference type="ARBA" id="ARBA00023136"/>
    </source>
</evidence>
<keyword evidence="3 5" id="KW-1133">Transmembrane helix</keyword>
<dbReference type="RefSeq" id="WP_117660816.1">
    <property type="nucleotide sequence ID" value="NZ_QSRA01000033.1"/>
</dbReference>
<comment type="subcellular location">
    <subcellularLocation>
        <location evidence="1">Cell membrane</location>
        <topology evidence="1">Multi-pass membrane protein</topology>
    </subcellularLocation>
</comment>
<name>A0A3E4PH25_9FIRM</name>
<sequence length="275" mass="32433">MAKIKKENNKKKDNMIIIYAKCMKLIFKYSKTYIPVSIVSMSISSIMPAISMLIMQNMVNVLQTFEKIYYLKQLLLAYILLDIFEELVNSIYSVYNSKFSLQFEKKIKIKLFEKSMLLSLEDYENSEIYDVIDRAKLKNGQDVLTFYNTGIEILGTIIKIVSSVLIVSRFNIWILPIILIMPILQYCYLVKVGKMQYDIQIHRTGEERKLWYIDYLIMTGNAYKELKLYNFGQELIKQYEEKKDSFNKVDIKIIKKVFQGKTIIMLECNPKVANR</sequence>
<keyword evidence="6" id="KW-0067">ATP-binding</keyword>
<evidence type="ECO:0000313" key="7">
    <source>
        <dbReference type="Proteomes" id="UP000261324"/>
    </source>
</evidence>
<dbReference type="GO" id="GO:0005886">
    <property type="term" value="C:plasma membrane"/>
    <property type="evidence" value="ECO:0007669"/>
    <property type="project" value="UniProtKB-SubCell"/>
</dbReference>
<evidence type="ECO:0000256" key="2">
    <source>
        <dbReference type="ARBA" id="ARBA00022692"/>
    </source>
</evidence>
<evidence type="ECO:0000313" key="6">
    <source>
        <dbReference type="EMBL" id="RGK79241.1"/>
    </source>
</evidence>
<evidence type="ECO:0000256" key="3">
    <source>
        <dbReference type="ARBA" id="ARBA00022989"/>
    </source>
</evidence>
<evidence type="ECO:0000256" key="5">
    <source>
        <dbReference type="SAM" id="Phobius"/>
    </source>
</evidence>
<comment type="caution">
    <text evidence="6">The sequence shown here is derived from an EMBL/GenBank/DDBJ whole genome shotgun (WGS) entry which is preliminary data.</text>
</comment>
<dbReference type="GO" id="GO:0005524">
    <property type="term" value="F:ATP binding"/>
    <property type="evidence" value="ECO:0007669"/>
    <property type="project" value="UniProtKB-KW"/>
</dbReference>
<protein>
    <submittedName>
        <fullName evidence="6">ABC transporter ATP-binding protein</fullName>
    </submittedName>
</protein>
<proteinExistence type="predicted"/>
<evidence type="ECO:0000256" key="1">
    <source>
        <dbReference type="ARBA" id="ARBA00004651"/>
    </source>
</evidence>
<feature type="transmembrane region" description="Helical" evidence="5">
    <location>
        <begin position="144"/>
        <end position="166"/>
    </location>
</feature>
<accession>A0A3E4PH25</accession>
<dbReference type="SUPFAM" id="SSF90123">
    <property type="entry name" value="ABC transporter transmembrane region"/>
    <property type="match status" value="1"/>
</dbReference>
<feature type="transmembrane region" description="Helical" evidence="5">
    <location>
        <begin position="172"/>
        <end position="190"/>
    </location>
</feature>
<reference evidence="6 7" key="1">
    <citation type="submission" date="2018-08" db="EMBL/GenBank/DDBJ databases">
        <title>A genome reference for cultivated species of the human gut microbiota.</title>
        <authorList>
            <person name="Zou Y."/>
            <person name="Xue W."/>
            <person name="Luo G."/>
        </authorList>
    </citation>
    <scope>NUCLEOTIDE SEQUENCE [LARGE SCALE GENOMIC DNA]</scope>
    <source>
        <strain evidence="6 7">TF09-3</strain>
    </source>
</reference>
<dbReference type="EMBL" id="QSRA01000033">
    <property type="protein sequence ID" value="RGK79241.1"/>
    <property type="molecule type" value="Genomic_DNA"/>
</dbReference>
<dbReference type="AlphaFoldDB" id="A0A3E4PH25"/>
<keyword evidence="6" id="KW-0547">Nucleotide-binding</keyword>
<gene>
    <name evidence="6" type="ORF">DXC93_15775</name>
</gene>
<keyword evidence="4 5" id="KW-0472">Membrane</keyword>
<dbReference type="Gene3D" id="1.20.1560.10">
    <property type="entry name" value="ABC transporter type 1, transmembrane domain"/>
    <property type="match status" value="1"/>
</dbReference>
<dbReference type="InterPro" id="IPR036640">
    <property type="entry name" value="ABC1_TM_sf"/>
</dbReference>
<feature type="transmembrane region" description="Helical" evidence="5">
    <location>
        <begin position="33"/>
        <end position="55"/>
    </location>
</feature>
<feature type="transmembrane region" description="Helical" evidence="5">
    <location>
        <begin position="75"/>
        <end position="95"/>
    </location>
</feature>
<organism evidence="6 7">
    <name type="scientific">Dorea formicigenerans</name>
    <dbReference type="NCBI Taxonomy" id="39486"/>
    <lineage>
        <taxon>Bacteria</taxon>
        <taxon>Bacillati</taxon>
        <taxon>Bacillota</taxon>
        <taxon>Clostridia</taxon>
        <taxon>Lachnospirales</taxon>
        <taxon>Lachnospiraceae</taxon>
        <taxon>Dorea</taxon>
    </lineage>
</organism>
<keyword evidence="2 5" id="KW-0812">Transmembrane</keyword>
<dbReference type="Proteomes" id="UP000261324">
    <property type="component" value="Unassembled WGS sequence"/>
</dbReference>